<keyword evidence="2" id="KW-0812">Transmembrane</keyword>
<proteinExistence type="predicted"/>
<dbReference type="Pfam" id="PF09822">
    <property type="entry name" value="ABC_transp_aux"/>
    <property type="match status" value="1"/>
</dbReference>
<feature type="transmembrane region" description="Helical" evidence="2">
    <location>
        <begin position="490"/>
        <end position="510"/>
    </location>
</feature>
<dbReference type="AlphaFoldDB" id="A0A518D2H6"/>
<feature type="signal peptide" evidence="3">
    <location>
        <begin position="1"/>
        <end position="23"/>
    </location>
</feature>
<evidence type="ECO:0000259" key="4">
    <source>
        <dbReference type="Pfam" id="PF09822"/>
    </source>
</evidence>
<evidence type="ECO:0000256" key="1">
    <source>
        <dbReference type="SAM" id="MobiDB-lite"/>
    </source>
</evidence>
<keyword evidence="3" id="KW-0732">Signal</keyword>
<evidence type="ECO:0000256" key="2">
    <source>
        <dbReference type="SAM" id="Phobius"/>
    </source>
</evidence>
<reference evidence="5 6" key="1">
    <citation type="submission" date="2019-02" db="EMBL/GenBank/DDBJ databases">
        <title>Deep-cultivation of Planctomycetes and their phenomic and genomic characterization uncovers novel biology.</title>
        <authorList>
            <person name="Wiegand S."/>
            <person name="Jogler M."/>
            <person name="Boedeker C."/>
            <person name="Pinto D."/>
            <person name="Vollmers J."/>
            <person name="Rivas-Marin E."/>
            <person name="Kohn T."/>
            <person name="Peeters S.H."/>
            <person name="Heuer A."/>
            <person name="Rast P."/>
            <person name="Oberbeckmann S."/>
            <person name="Bunk B."/>
            <person name="Jeske O."/>
            <person name="Meyerdierks A."/>
            <person name="Storesund J.E."/>
            <person name="Kallscheuer N."/>
            <person name="Luecker S."/>
            <person name="Lage O.M."/>
            <person name="Pohl T."/>
            <person name="Merkel B.J."/>
            <person name="Hornburger P."/>
            <person name="Mueller R.-W."/>
            <person name="Bruemmer F."/>
            <person name="Labrenz M."/>
            <person name="Spormann A.M."/>
            <person name="Op den Camp H."/>
            <person name="Overmann J."/>
            <person name="Amann R."/>
            <person name="Jetten M.S.M."/>
            <person name="Mascher T."/>
            <person name="Medema M.H."/>
            <person name="Devos D.P."/>
            <person name="Kaster A.-K."/>
            <person name="Ovreas L."/>
            <person name="Rohde M."/>
            <person name="Galperin M.Y."/>
            <person name="Jogler C."/>
        </authorList>
    </citation>
    <scope>NUCLEOTIDE SEQUENCE [LARGE SCALE GENOMIC DNA]</scope>
    <source>
        <strain evidence="5 6">Pla163</strain>
    </source>
</reference>
<dbReference type="EMBL" id="CP036290">
    <property type="protein sequence ID" value="QDU85676.1"/>
    <property type="molecule type" value="Genomic_DNA"/>
</dbReference>
<feature type="transmembrane region" description="Helical" evidence="2">
    <location>
        <begin position="531"/>
        <end position="555"/>
    </location>
</feature>
<organism evidence="5 6">
    <name type="scientific">Rohdeia mirabilis</name>
    <dbReference type="NCBI Taxonomy" id="2528008"/>
    <lineage>
        <taxon>Bacteria</taxon>
        <taxon>Pseudomonadati</taxon>
        <taxon>Planctomycetota</taxon>
        <taxon>Planctomycetia</taxon>
        <taxon>Planctomycetia incertae sedis</taxon>
        <taxon>Rohdeia</taxon>
    </lineage>
</organism>
<feature type="region of interest" description="Disordered" evidence="1">
    <location>
        <begin position="960"/>
        <end position="983"/>
    </location>
</feature>
<keyword evidence="6" id="KW-1185">Reference proteome</keyword>
<gene>
    <name evidence="5" type="ORF">Pla163_28090</name>
</gene>
<dbReference type="RefSeq" id="WP_145189467.1">
    <property type="nucleotide sequence ID" value="NZ_CP036290.1"/>
</dbReference>
<accession>A0A518D2H6</accession>
<feature type="domain" description="ABC-type uncharacterised transport system" evidence="4">
    <location>
        <begin position="738"/>
        <end position="1001"/>
    </location>
</feature>
<dbReference type="InterPro" id="IPR019196">
    <property type="entry name" value="ABC_transp_unknown"/>
</dbReference>
<name>A0A518D2H6_9BACT</name>
<evidence type="ECO:0000256" key="3">
    <source>
        <dbReference type="SAM" id="SignalP"/>
    </source>
</evidence>
<feature type="chain" id="PRO_5022031630" evidence="3">
    <location>
        <begin position="24"/>
        <end position="1084"/>
    </location>
</feature>
<keyword evidence="2" id="KW-1133">Transmembrane helix</keyword>
<keyword evidence="2" id="KW-0472">Membrane</keyword>
<dbReference type="Proteomes" id="UP000319342">
    <property type="component" value="Chromosome"/>
</dbReference>
<protein>
    <submittedName>
        <fullName evidence="5">ABC-type uncharacterized transport system</fullName>
    </submittedName>
</protein>
<feature type="transmembrane region" description="Helical" evidence="2">
    <location>
        <begin position="1048"/>
        <end position="1068"/>
    </location>
</feature>
<evidence type="ECO:0000313" key="5">
    <source>
        <dbReference type="EMBL" id="QDU85676.1"/>
    </source>
</evidence>
<sequence precursor="true">MARTLFWFVALVLCLAAALQVTARVGERTASVEVGRALRLAPEPALVAAIDAHSTPVLATLYVTEREDLPTALRGLESELTELFERLERATDGRFGWTLVHPGADPDARAFATARGVAERRVRLVRRDGWSEASVFATVELSGANGRTVLLEGLVPDDLDQLQRRIEAHLELFERPTRPRIALCAPGAGYGLVRAQLSRLGELVDFTDFEGATSNGESVESALQTADLFVWLEPNAEQLAAGALARVETLLARGASAIVTAGAREDRIERASDDPSAAATVVSTRRAVDLAPLWSAFALEELDALLFDEMCVEMLAREPGTNSDQILRLPFALRAIAPNQDFRRYAGQPNATLVAASPTALALDEARLTELGWRAHVLATSSDRSFAPGPDQDLERGVPAADLSRANGLALPKLPLLVELEPNDTARGRVVVCAAPRFLHDEFMGAEDGTQARALRLLVEGATTTERLVAARGRYATPPVFELPSRGAELGWRALGLGLPTALLVAVALVRRRRSGARSGAARPFFRSPAAHASAILAAVLLVLGPLVGLVFGLLPGGASSLAPQLVAIARAATAGGREARVEFVLPAAHRLPADLRAASRDALAHVAELGNAVPGLAFASLDPDALDATERARLPLPERTVVRDVDGVRTARRLRLGLVVTVGERTEAVEFEDARAFELLEFRLAHALWRATTGERATVAVASTTPRLSSAEAHLEFQQLQLFAPTGSDVFSAARERLVRDGFDVLHLDADAPSLPEDTDALVWLQPRRNIVAVLDVLAAHLHAGGGAFVAGQAHELVARQLEGRDLEVVHWPRPTNDDLDDLWFADVGATVSNDLVFDALVFEDRADVRTESDARGRTTAEQDSALPFQVRASAAAYAPDSLLDGLRDLPWYGGGALVLDLERLTERGLRARVLASTSTAAWTYDWQGGYLGEDVLAGRGDDVRKDGARALVAEISGPFPTADETGHAPAADGTPSTAAHEPDGRLVLAGSSALFANGRLFDERFGSREFLTAVVADLALPSELATLARGSERHASIGLVEADARLRWRGVALAAAPLLALLLGLVRRLATARSGRRREDVR</sequence>
<dbReference type="OrthoDB" id="10014027at2"/>
<evidence type="ECO:0000313" key="6">
    <source>
        <dbReference type="Proteomes" id="UP000319342"/>
    </source>
</evidence>